<evidence type="ECO:0000256" key="8">
    <source>
        <dbReference type="ARBA" id="ARBA00022737"/>
    </source>
</evidence>
<dbReference type="GO" id="GO:0031210">
    <property type="term" value="F:phosphatidylcholine binding"/>
    <property type="evidence" value="ECO:0007669"/>
    <property type="project" value="TreeGrafter"/>
</dbReference>
<evidence type="ECO:0000256" key="3">
    <source>
        <dbReference type="ARBA" id="ARBA00005867"/>
    </source>
</evidence>
<feature type="repeat" description="ANK" evidence="17">
    <location>
        <begin position="72"/>
        <end position="104"/>
    </location>
</feature>
<keyword evidence="16 21" id="KW-0472">Membrane</keyword>
<evidence type="ECO:0000256" key="6">
    <source>
        <dbReference type="ARBA" id="ARBA00022692"/>
    </source>
</evidence>
<evidence type="ECO:0000256" key="14">
    <source>
        <dbReference type="ARBA" id="ARBA00023055"/>
    </source>
</evidence>
<evidence type="ECO:0000256" key="7">
    <source>
        <dbReference type="ARBA" id="ARBA00022723"/>
    </source>
</evidence>
<dbReference type="PROSITE" id="PS50088">
    <property type="entry name" value="ANK_REPEAT"/>
    <property type="match status" value="2"/>
</dbReference>
<dbReference type="Pfam" id="PF00168">
    <property type="entry name" value="C2"/>
    <property type="match status" value="3"/>
</dbReference>
<dbReference type="GO" id="GO:0006869">
    <property type="term" value="P:lipid transport"/>
    <property type="evidence" value="ECO:0007669"/>
    <property type="project" value="UniProtKB-KW"/>
</dbReference>
<feature type="region of interest" description="Disordered" evidence="20">
    <location>
        <begin position="987"/>
        <end position="1015"/>
    </location>
</feature>
<dbReference type="InterPro" id="IPR000008">
    <property type="entry name" value="C2_dom"/>
</dbReference>
<dbReference type="InterPro" id="IPR002110">
    <property type="entry name" value="Ankyrin_rpt"/>
</dbReference>
<dbReference type="SUPFAM" id="SSF48403">
    <property type="entry name" value="Ankyrin repeat"/>
    <property type="match status" value="1"/>
</dbReference>
<feature type="domain" description="SMP-LTD" evidence="24">
    <location>
        <begin position="515"/>
        <end position="692"/>
    </location>
</feature>
<evidence type="ECO:0000256" key="1">
    <source>
        <dbReference type="ARBA" id="ARBA00004202"/>
    </source>
</evidence>
<dbReference type="Proteomes" id="UP000663870">
    <property type="component" value="Unassembled WGS sequence"/>
</dbReference>
<evidence type="ECO:0000256" key="5">
    <source>
        <dbReference type="ARBA" id="ARBA00022475"/>
    </source>
</evidence>
<feature type="coiled-coil region" evidence="19">
    <location>
        <begin position="376"/>
        <end position="410"/>
    </location>
</feature>
<evidence type="ECO:0000256" key="2">
    <source>
        <dbReference type="ARBA" id="ARBA00004477"/>
    </source>
</evidence>
<keyword evidence="14" id="KW-0445">Lipid transport</keyword>
<dbReference type="AlphaFoldDB" id="A0A815P476"/>
<keyword evidence="13 21" id="KW-1133">Transmembrane helix</keyword>
<dbReference type="PANTHER" id="PTHR45761">
    <property type="entry name" value="EXTENDED SYNAPTOTAGMIN-LIKE PROTEIN 2, ISOFORM C"/>
    <property type="match status" value="1"/>
</dbReference>
<sequence>MALDTGEKTIIDYATEGSFEDVERVLKNHVPVDVHDEHGMTPLQHAAFKGHANICSLLLAHDADVNDHEHDQGYTALMFGALSGNSEVVRILLEAGAKTHQTNRIGRTAAQLAAFTGQKQCVDTINNYVTLEDLKYYTIPQGQETEGKLPESCVQGFQRLLITINFNPVHLLNIICKYSELYQPKSNLKRISNTLSLIIERSLDAFHTNEPNDTLAIKSHYIKTLIDVLLEKDTDDIEKTCNELRKKFVHGNENNNFRMYEEKFIRETIRNFPYKQCPLLQQLVRLIAPIPLGQNPSALSVLTTTLNGRAFEDEAPNRCDACGQLNATRRCTACKSIYYCDESCQRLCWSTHKRISNKLTGTTLQKNTDKKLSNSAEKLSNSAEKLSNSAEKLSNSAEQLSNSAEQLSNSNDSNSFRKIQIPHAKIGLGSTEGDLISMIKRYLEIVGLVLIVWIFGYFQFSVSWILLIVFIYLFRKRQRAQFKERHKMLNEMNNNEEQYIRARLDELPSWVFFPDVERAEWLNRIIKQVWPYANKYLDKAVFHDVMIPMIRGTSAALSDFSFQKLDLGEIPPRIGGVKVYTDNVRDQVMMDIEVFYAGDAHVKVKVKGIVCGIKDIQFVGHLRIILSPLINTIPLVGAVTYFFLRNPSLDFKLTDAGTLIDIPALNDLMLVQINDILASMMVLPNRQVFPLVSDLQIGYLRWSNPQGVIRVIVIKAKDIVQADINLLGKGKSDPFVKVKAQGNVEYKTKTINNTTSPQWNEVFEFVIEQYESDAVEFEMYDEDPGKDDFLGRAQYPINTLVGKEAVNTWLTLQDVKRGSLNVSLQYFSLSTQKSALENIEKNNSQIMQQDKLSTALLVIFIDRCINLPSSKRTHREPNPFCRIKVDSIERKTQTFDSQTNPSFEHVSHILCSNPIQQQLIIEVCDARSNNEIIGIFQLPIKQIFDTDSMSIDSQTFPLKGVSEPLDNVSIVLHLSLHILSPGRPRSLSQLSATNTDQDITKDSLTGASPKRHSTDVQQQLVSSVLNPESKSITSSNSKTRLISDDPDLKSTPYGMIKLGISYAASRKSLSVTIHACKNLINVHRSNLPDPYVRVHLMPDFKKDVKKTKSIHDTINPVYDDVFEWSASLVEIRRQHLYIDIKNNSPLFANEKTRMGEIEIDLSNLDPENTSIAWYALQEPNTSAGGIMKIKYDAHDLTTHL</sequence>
<keyword evidence="19" id="KW-0175">Coiled coil</keyword>
<reference evidence="26" key="1">
    <citation type="submission" date="2021-02" db="EMBL/GenBank/DDBJ databases">
        <authorList>
            <person name="Nowell W R."/>
        </authorList>
    </citation>
    <scope>NUCLEOTIDE SEQUENCE</scope>
</reference>
<evidence type="ECO:0000313" key="25">
    <source>
        <dbReference type="EMBL" id="CAF1059372.1"/>
    </source>
</evidence>
<dbReference type="InterPro" id="IPR051634">
    <property type="entry name" value="Extended_Synaptotagmin"/>
</dbReference>
<evidence type="ECO:0000256" key="11">
    <source>
        <dbReference type="ARBA" id="ARBA00022833"/>
    </source>
</evidence>
<dbReference type="GO" id="GO:0005886">
    <property type="term" value="C:plasma membrane"/>
    <property type="evidence" value="ECO:0007669"/>
    <property type="project" value="UniProtKB-SubCell"/>
</dbReference>
<evidence type="ECO:0000256" key="18">
    <source>
        <dbReference type="PROSITE-ProRule" id="PRU00134"/>
    </source>
</evidence>
<feature type="transmembrane region" description="Helical" evidence="21">
    <location>
        <begin position="624"/>
        <end position="644"/>
    </location>
</feature>
<dbReference type="Proteomes" id="UP000663854">
    <property type="component" value="Unassembled WGS sequence"/>
</dbReference>
<dbReference type="PROSITE" id="PS50297">
    <property type="entry name" value="ANK_REP_REGION"/>
    <property type="match status" value="2"/>
</dbReference>
<proteinExistence type="inferred from homology"/>
<evidence type="ECO:0000256" key="16">
    <source>
        <dbReference type="ARBA" id="ARBA00023136"/>
    </source>
</evidence>
<dbReference type="EMBL" id="CAJNOH010000499">
    <property type="protein sequence ID" value="CAF1059372.1"/>
    <property type="molecule type" value="Genomic_DNA"/>
</dbReference>
<keyword evidence="12" id="KW-0106">Calcium</keyword>
<feature type="domain" description="C2" evidence="22">
    <location>
        <begin position="1052"/>
        <end position="1174"/>
    </location>
</feature>
<dbReference type="SMART" id="SM00239">
    <property type="entry name" value="C2"/>
    <property type="match status" value="3"/>
</dbReference>
<gene>
    <name evidence="26" type="ORF">JXQ802_LOCUS37173</name>
    <name evidence="25" type="ORF">PYM288_LOCUS17563</name>
</gene>
<dbReference type="GO" id="GO:0005509">
    <property type="term" value="F:calcium ion binding"/>
    <property type="evidence" value="ECO:0007669"/>
    <property type="project" value="TreeGrafter"/>
</dbReference>
<keyword evidence="11" id="KW-0862">Zinc</keyword>
<dbReference type="InterPro" id="IPR036770">
    <property type="entry name" value="Ankyrin_rpt-contain_sf"/>
</dbReference>
<keyword evidence="5" id="KW-1003">Cell membrane</keyword>
<dbReference type="GO" id="GO:0008429">
    <property type="term" value="F:phosphatidylethanolamine binding"/>
    <property type="evidence" value="ECO:0007669"/>
    <property type="project" value="TreeGrafter"/>
</dbReference>
<evidence type="ECO:0000256" key="20">
    <source>
        <dbReference type="SAM" id="MobiDB-lite"/>
    </source>
</evidence>
<dbReference type="PROSITE" id="PS51847">
    <property type="entry name" value="SMP"/>
    <property type="match status" value="1"/>
</dbReference>
<keyword evidence="10" id="KW-0256">Endoplasmic reticulum</keyword>
<dbReference type="GO" id="GO:0008270">
    <property type="term" value="F:zinc ion binding"/>
    <property type="evidence" value="ECO:0007669"/>
    <property type="project" value="UniProtKB-KW"/>
</dbReference>
<keyword evidence="17" id="KW-0040">ANK repeat</keyword>
<dbReference type="SMART" id="SM00248">
    <property type="entry name" value="ANK"/>
    <property type="match status" value="3"/>
</dbReference>
<organism evidence="26 27">
    <name type="scientific">Rotaria sordida</name>
    <dbReference type="NCBI Taxonomy" id="392033"/>
    <lineage>
        <taxon>Eukaryota</taxon>
        <taxon>Metazoa</taxon>
        <taxon>Spiralia</taxon>
        <taxon>Gnathifera</taxon>
        <taxon>Rotifera</taxon>
        <taxon>Eurotatoria</taxon>
        <taxon>Bdelloidea</taxon>
        <taxon>Philodinida</taxon>
        <taxon>Philodinidae</taxon>
        <taxon>Rotaria</taxon>
    </lineage>
</organism>
<keyword evidence="4" id="KW-0813">Transport</keyword>
<dbReference type="InterPro" id="IPR039010">
    <property type="entry name" value="Synaptotagmin_SMP"/>
</dbReference>
<dbReference type="EMBL" id="CAJNOL010001968">
    <property type="protein sequence ID" value="CAF1443952.1"/>
    <property type="molecule type" value="Genomic_DNA"/>
</dbReference>
<evidence type="ECO:0000259" key="22">
    <source>
        <dbReference type="PROSITE" id="PS50004"/>
    </source>
</evidence>
<keyword evidence="6 21" id="KW-0812">Transmembrane</keyword>
<comment type="subcellular location">
    <subcellularLocation>
        <location evidence="1">Cell membrane</location>
        <topology evidence="1">Peripheral membrane protein</topology>
    </subcellularLocation>
    <subcellularLocation>
        <location evidence="2">Endoplasmic reticulum membrane</location>
        <topology evidence="2">Multi-pass membrane protein</topology>
    </subcellularLocation>
</comment>
<evidence type="ECO:0000256" key="17">
    <source>
        <dbReference type="PROSITE-ProRule" id="PRU00023"/>
    </source>
</evidence>
<dbReference type="Pfam" id="PF17047">
    <property type="entry name" value="SMP_LBD"/>
    <property type="match status" value="1"/>
</dbReference>
<evidence type="ECO:0000259" key="24">
    <source>
        <dbReference type="PROSITE" id="PS51847"/>
    </source>
</evidence>
<evidence type="ECO:0000256" key="4">
    <source>
        <dbReference type="ARBA" id="ARBA00022448"/>
    </source>
</evidence>
<feature type="domain" description="MYND-type" evidence="23">
    <location>
        <begin position="319"/>
        <end position="356"/>
    </location>
</feature>
<dbReference type="InterPro" id="IPR002893">
    <property type="entry name" value="Znf_MYND"/>
</dbReference>
<dbReference type="Gene3D" id="1.25.40.20">
    <property type="entry name" value="Ankyrin repeat-containing domain"/>
    <property type="match status" value="1"/>
</dbReference>
<accession>A0A815P476</accession>
<dbReference type="PANTHER" id="PTHR45761:SF1">
    <property type="entry name" value="EXTENDED SYNAPTOTAGMIN-LIKE PROTEIN 2, ISOFORM C"/>
    <property type="match status" value="1"/>
</dbReference>
<evidence type="ECO:0000256" key="13">
    <source>
        <dbReference type="ARBA" id="ARBA00022989"/>
    </source>
</evidence>
<dbReference type="Gene3D" id="2.60.40.150">
    <property type="entry name" value="C2 domain"/>
    <property type="match status" value="3"/>
</dbReference>
<comment type="caution">
    <text evidence="26">The sequence shown here is derived from an EMBL/GenBank/DDBJ whole genome shotgun (WGS) entry which is preliminary data.</text>
</comment>
<feature type="domain" description="C2" evidence="22">
    <location>
        <begin position="837"/>
        <end position="953"/>
    </location>
</feature>
<feature type="transmembrane region" description="Helical" evidence="21">
    <location>
        <begin position="445"/>
        <end position="474"/>
    </location>
</feature>
<evidence type="ECO:0000256" key="15">
    <source>
        <dbReference type="ARBA" id="ARBA00023121"/>
    </source>
</evidence>
<dbReference type="GO" id="GO:0005789">
    <property type="term" value="C:endoplasmic reticulum membrane"/>
    <property type="evidence" value="ECO:0007669"/>
    <property type="project" value="UniProtKB-SubCell"/>
</dbReference>
<keyword evidence="9 18" id="KW-0863">Zinc-finger</keyword>
<evidence type="ECO:0000256" key="19">
    <source>
        <dbReference type="SAM" id="Coils"/>
    </source>
</evidence>
<evidence type="ECO:0000256" key="9">
    <source>
        <dbReference type="ARBA" id="ARBA00022771"/>
    </source>
</evidence>
<keyword evidence="8" id="KW-0677">Repeat</keyword>
<protein>
    <submittedName>
        <fullName evidence="26">Uncharacterized protein</fullName>
    </submittedName>
</protein>
<evidence type="ECO:0000256" key="10">
    <source>
        <dbReference type="ARBA" id="ARBA00022824"/>
    </source>
</evidence>
<dbReference type="Pfam" id="PF12796">
    <property type="entry name" value="Ank_2"/>
    <property type="match status" value="1"/>
</dbReference>
<evidence type="ECO:0000259" key="23">
    <source>
        <dbReference type="PROSITE" id="PS50865"/>
    </source>
</evidence>
<evidence type="ECO:0000256" key="21">
    <source>
        <dbReference type="SAM" id="Phobius"/>
    </source>
</evidence>
<dbReference type="InterPro" id="IPR035892">
    <property type="entry name" value="C2_domain_sf"/>
</dbReference>
<keyword evidence="15" id="KW-0446">Lipid-binding</keyword>
<dbReference type="SUPFAM" id="SSF144232">
    <property type="entry name" value="HIT/MYND zinc finger-like"/>
    <property type="match status" value="1"/>
</dbReference>
<dbReference type="Pfam" id="PF01753">
    <property type="entry name" value="zf-MYND"/>
    <property type="match status" value="1"/>
</dbReference>
<dbReference type="Gene3D" id="6.10.140.2220">
    <property type="match status" value="1"/>
</dbReference>
<keyword evidence="27" id="KW-1185">Reference proteome</keyword>
<keyword evidence="7" id="KW-0479">Metal-binding</keyword>
<dbReference type="SUPFAM" id="SSF49562">
    <property type="entry name" value="C2 domain (Calcium/lipid-binding domain, CaLB)"/>
    <property type="match status" value="3"/>
</dbReference>
<feature type="compositionally biased region" description="Polar residues" evidence="20">
    <location>
        <begin position="987"/>
        <end position="1006"/>
    </location>
</feature>
<dbReference type="GO" id="GO:0035091">
    <property type="term" value="F:phosphatidylinositol binding"/>
    <property type="evidence" value="ECO:0007669"/>
    <property type="project" value="TreeGrafter"/>
</dbReference>
<evidence type="ECO:0000313" key="26">
    <source>
        <dbReference type="EMBL" id="CAF1443952.1"/>
    </source>
</evidence>
<dbReference type="GO" id="GO:0005544">
    <property type="term" value="F:calcium-dependent phospholipid binding"/>
    <property type="evidence" value="ECO:0007669"/>
    <property type="project" value="TreeGrafter"/>
</dbReference>
<dbReference type="PROSITE" id="PS50865">
    <property type="entry name" value="ZF_MYND_2"/>
    <property type="match status" value="1"/>
</dbReference>
<feature type="domain" description="C2" evidence="22">
    <location>
        <begin position="689"/>
        <end position="810"/>
    </location>
</feature>
<name>A0A815P476_9BILA</name>
<evidence type="ECO:0000256" key="12">
    <source>
        <dbReference type="ARBA" id="ARBA00022837"/>
    </source>
</evidence>
<dbReference type="InterPro" id="IPR031468">
    <property type="entry name" value="SMP_LBD"/>
</dbReference>
<dbReference type="CDD" id="cd21670">
    <property type="entry name" value="SMP_ESyt"/>
    <property type="match status" value="1"/>
</dbReference>
<feature type="repeat" description="ANK" evidence="17">
    <location>
        <begin position="38"/>
        <end position="70"/>
    </location>
</feature>
<dbReference type="CDD" id="cd19757">
    <property type="entry name" value="Bbox1"/>
    <property type="match status" value="1"/>
</dbReference>
<dbReference type="FunFam" id="2.60.40.150:FF:000025">
    <property type="entry name" value="Extended synaptotagmin 2"/>
    <property type="match status" value="1"/>
</dbReference>
<dbReference type="PROSITE" id="PS50004">
    <property type="entry name" value="C2"/>
    <property type="match status" value="3"/>
</dbReference>
<comment type="similarity">
    <text evidence="3">Belongs to the extended synaptotagmin family.</text>
</comment>
<evidence type="ECO:0000313" key="27">
    <source>
        <dbReference type="Proteomes" id="UP000663870"/>
    </source>
</evidence>